<proteinExistence type="inferred from homology"/>
<evidence type="ECO:0000313" key="13">
    <source>
        <dbReference type="EMBL" id="PXA03137.1"/>
    </source>
</evidence>
<evidence type="ECO:0000256" key="4">
    <source>
        <dbReference type="ARBA" id="ARBA00022475"/>
    </source>
</evidence>
<dbReference type="RefSeq" id="WP_110132047.1">
    <property type="nucleotide sequence ID" value="NZ_QHJQ01000012.1"/>
</dbReference>
<keyword evidence="3 9" id="KW-0813">Transport</keyword>
<evidence type="ECO:0000256" key="10">
    <source>
        <dbReference type="SAM" id="MobiDB-lite"/>
    </source>
</evidence>
<keyword evidence="7 11" id="KW-1133">Transmembrane helix</keyword>
<feature type="region of interest" description="Disordered" evidence="10">
    <location>
        <begin position="1"/>
        <end position="33"/>
    </location>
</feature>
<evidence type="ECO:0000256" key="8">
    <source>
        <dbReference type="ARBA" id="ARBA00023136"/>
    </source>
</evidence>
<dbReference type="InterPro" id="IPR003004">
    <property type="entry name" value="GspF/PilC"/>
</dbReference>
<gene>
    <name evidence="13" type="ORF">DDZ13_13800</name>
</gene>
<keyword evidence="5" id="KW-0997">Cell inner membrane</keyword>
<keyword evidence="14" id="KW-1185">Reference proteome</keyword>
<feature type="transmembrane region" description="Helical" evidence="11">
    <location>
        <begin position="149"/>
        <end position="171"/>
    </location>
</feature>
<dbReference type="InterPro" id="IPR018076">
    <property type="entry name" value="T2SS_GspF_dom"/>
</dbReference>
<organism evidence="13 14">
    <name type="scientific">Coraliomargarita sinensis</name>
    <dbReference type="NCBI Taxonomy" id="2174842"/>
    <lineage>
        <taxon>Bacteria</taxon>
        <taxon>Pseudomonadati</taxon>
        <taxon>Verrucomicrobiota</taxon>
        <taxon>Opitutia</taxon>
        <taxon>Puniceicoccales</taxon>
        <taxon>Coraliomargaritaceae</taxon>
        <taxon>Coraliomargarita</taxon>
    </lineage>
</organism>
<evidence type="ECO:0000256" key="2">
    <source>
        <dbReference type="ARBA" id="ARBA00005745"/>
    </source>
</evidence>
<evidence type="ECO:0000256" key="6">
    <source>
        <dbReference type="ARBA" id="ARBA00022692"/>
    </source>
</evidence>
<evidence type="ECO:0000256" key="11">
    <source>
        <dbReference type="SAM" id="Phobius"/>
    </source>
</evidence>
<comment type="caution">
    <text evidence="13">The sequence shown here is derived from an EMBL/GenBank/DDBJ whole genome shotgun (WGS) entry which is preliminary data.</text>
</comment>
<evidence type="ECO:0000259" key="12">
    <source>
        <dbReference type="Pfam" id="PF00482"/>
    </source>
</evidence>
<evidence type="ECO:0000256" key="1">
    <source>
        <dbReference type="ARBA" id="ARBA00004429"/>
    </source>
</evidence>
<dbReference type="PANTHER" id="PTHR30012">
    <property type="entry name" value="GENERAL SECRETION PATHWAY PROTEIN"/>
    <property type="match status" value="1"/>
</dbReference>
<name>A0A317ZFJ0_9BACT</name>
<feature type="domain" description="Type II secretion system protein GspF" evidence="12">
    <location>
        <begin position="49"/>
        <end position="172"/>
    </location>
</feature>
<feature type="domain" description="Type II secretion system protein GspF" evidence="12">
    <location>
        <begin position="252"/>
        <end position="374"/>
    </location>
</feature>
<evidence type="ECO:0000256" key="5">
    <source>
        <dbReference type="ARBA" id="ARBA00022519"/>
    </source>
</evidence>
<keyword evidence="4" id="KW-1003">Cell membrane</keyword>
<dbReference type="InterPro" id="IPR042094">
    <property type="entry name" value="T2SS_GspF_sf"/>
</dbReference>
<accession>A0A317ZFJ0</accession>
<keyword evidence="6 9" id="KW-0812">Transmembrane</keyword>
<dbReference type="PROSITE" id="PS00874">
    <property type="entry name" value="T2SP_F"/>
    <property type="match status" value="1"/>
</dbReference>
<reference evidence="13 14" key="1">
    <citation type="submission" date="2018-05" db="EMBL/GenBank/DDBJ databases">
        <title>Coraliomargarita sinensis sp. nov., isolated from a marine solar saltern.</title>
        <authorList>
            <person name="Zhou L.Y."/>
        </authorList>
    </citation>
    <scope>NUCLEOTIDE SEQUENCE [LARGE SCALE GENOMIC DNA]</scope>
    <source>
        <strain evidence="13 14">WN38</strain>
    </source>
</reference>
<dbReference type="Gene3D" id="1.20.81.30">
    <property type="entry name" value="Type II secretion system (T2SS), domain F"/>
    <property type="match status" value="2"/>
</dbReference>
<evidence type="ECO:0000256" key="3">
    <source>
        <dbReference type="ARBA" id="ARBA00022448"/>
    </source>
</evidence>
<dbReference type="GO" id="GO:0015628">
    <property type="term" value="P:protein secretion by the type II secretion system"/>
    <property type="evidence" value="ECO:0007669"/>
    <property type="project" value="TreeGrafter"/>
</dbReference>
<evidence type="ECO:0000313" key="14">
    <source>
        <dbReference type="Proteomes" id="UP000247099"/>
    </source>
</evidence>
<dbReference type="AlphaFoldDB" id="A0A317ZFJ0"/>
<evidence type="ECO:0000256" key="9">
    <source>
        <dbReference type="RuleBase" id="RU003923"/>
    </source>
</evidence>
<dbReference type="FunFam" id="1.20.81.30:FF:000001">
    <property type="entry name" value="Type II secretion system protein F"/>
    <property type="match status" value="2"/>
</dbReference>
<dbReference type="GO" id="GO:0005886">
    <property type="term" value="C:plasma membrane"/>
    <property type="evidence" value="ECO:0007669"/>
    <property type="project" value="UniProtKB-SubCell"/>
</dbReference>
<protein>
    <submittedName>
        <fullName evidence="13">Type II secretion system F family protein</fullName>
    </submittedName>
</protein>
<dbReference type="InParanoid" id="A0A317ZFJ0"/>
<dbReference type="InterPro" id="IPR001992">
    <property type="entry name" value="T2SS_GspF/T4SS_PilC_CS"/>
</dbReference>
<comment type="similarity">
    <text evidence="2 9">Belongs to the GSP F family.</text>
</comment>
<dbReference type="FunCoup" id="A0A317ZFJ0">
    <property type="interactions" value="177"/>
</dbReference>
<feature type="transmembrane region" description="Helical" evidence="11">
    <location>
        <begin position="355"/>
        <end position="376"/>
    </location>
</feature>
<dbReference type="PANTHER" id="PTHR30012:SF7">
    <property type="entry name" value="PROTEIN TRANSPORT PROTEIN HOFC HOMOLOG"/>
    <property type="match status" value="1"/>
</dbReference>
<dbReference type="EMBL" id="QHJQ01000012">
    <property type="protein sequence ID" value="PXA03137.1"/>
    <property type="molecule type" value="Genomic_DNA"/>
</dbReference>
<keyword evidence="8 11" id="KW-0472">Membrane</keyword>
<dbReference type="PRINTS" id="PR00812">
    <property type="entry name" value="BCTERIALGSPF"/>
</dbReference>
<dbReference type="Pfam" id="PF00482">
    <property type="entry name" value="T2SSF"/>
    <property type="match status" value="2"/>
</dbReference>
<comment type="subcellular location">
    <subcellularLocation>
        <location evidence="1">Cell inner membrane</location>
        <topology evidence="1">Multi-pass membrane protein</topology>
    </subcellularLocation>
    <subcellularLocation>
        <location evidence="9">Cell membrane</location>
        <topology evidence="9">Multi-pass membrane protein</topology>
    </subcellularLocation>
</comment>
<evidence type="ECO:0000256" key="7">
    <source>
        <dbReference type="ARBA" id="ARBA00022989"/>
    </source>
</evidence>
<feature type="transmembrane region" description="Helical" evidence="11">
    <location>
        <begin position="191"/>
        <end position="217"/>
    </location>
</feature>
<sequence length="383" mass="41836">MANLSSKSGSSGKAGKKRSFMEGQRLAKQKSYEKQAKRKKVKLEELTVFTQQLAAMLEAGLPLVGALEALEEQTENPVFQIIIRNVKNEVSAGRSFSDSCSDYPRAFPNLFVSMVEAGEASGSLAEILDKTSTYFEDTVKLMKQVKGALVYPAVVIGLAIILVNVLLVFVIPVFADMFTDFGAELPKPTQFLIGLSDFLKSYIIFLLVGMFGVFWMIKRFCATPKGRVIKDNVITKLPVIGELVRKVNLSRFCRTYAILMRSGVPILKTLEITSSASGNTFVERACKNIAKHISAGGQVSEIVAEDPYFPPMVKHMSRAGEQTGNVDGMLVKVADFYDAEVETLVAALTSLMEPLLITFLGVVIGGIVMAMFLPIFQLSSVVG</sequence>
<feature type="compositionally biased region" description="Low complexity" evidence="10">
    <location>
        <begin position="1"/>
        <end position="13"/>
    </location>
</feature>
<dbReference type="OrthoDB" id="9805682at2"/>
<dbReference type="Proteomes" id="UP000247099">
    <property type="component" value="Unassembled WGS sequence"/>
</dbReference>